<reference evidence="1 2" key="1">
    <citation type="submission" date="2014-02" db="EMBL/GenBank/DDBJ databases">
        <title>Expanding our view of genomic diversity in Candidatus Accumulibacter clades.</title>
        <authorList>
            <person name="Skennerton C.T."/>
            <person name="Barr J.J."/>
            <person name="Slater F.R."/>
            <person name="Bond P.L."/>
            <person name="Tyson G.W."/>
        </authorList>
    </citation>
    <scope>NUCLEOTIDE SEQUENCE [LARGE SCALE GENOMIC DNA]</scope>
    <source>
        <strain evidence="2">BA-92</strain>
    </source>
</reference>
<organism evidence="1 2">
    <name type="scientific">Candidatus Accumulibacter appositus</name>
    <dbReference type="NCBI Taxonomy" id="1454003"/>
    <lineage>
        <taxon>Bacteria</taxon>
        <taxon>Pseudomonadati</taxon>
        <taxon>Pseudomonadota</taxon>
        <taxon>Betaproteobacteria</taxon>
        <taxon>Candidatus Accumulibacter</taxon>
    </lineage>
</organism>
<dbReference type="EMBL" id="JEMX01000021">
    <property type="protein sequence ID" value="EXI81601.1"/>
    <property type="molecule type" value="Genomic_DNA"/>
</dbReference>
<dbReference type="AlphaFoldDB" id="A0A011P1V7"/>
<dbReference type="Proteomes" id="UP000021816">
    <property type="component" value="Unassembled WGS sequence"/>
</dbReference>
<proteinExistence type="predicted"/>
<accession>A0A011P1V7</accession>
<evidence type="ECO:0000313" key="2">
    <source>
        <dbReference type="Proteomes" id="UP000021816"/>
    </source>
</evidence>
<sequence>MIRVRPPGQGVVAQTTRQVVRTGTAAEDIVAAVAVKLIVAVATVQNVIA</sequence>
<name>A0A011P1V7_9PROT</name>
<comment type="caution">
    <text evidence="1">The sequence shown here is derived from an EMBL/GenBank/DDBJ whole genome shotgun (WGS) entry which is preliminary data.</text>
</comment>
<gene>
    <name evidence="1" type="ORF">AW10_01138</name>
</gene>
<protein>
    <submittedName>
        <fullName evidence="1">Uncharacterized protein</fullName>
    </submittedName>
</protein>
<evidence type="ECO:0000313" key="1">
    <source>
        <dbReference type="EMBL" id="EXI81601.1"/>
    </source>
</evidence>